<reference evidence="1 2" key="1">
    <citation type="submission" date="2019-11" db="EMBL/GenBank/DDBJ databases">
        <title>Novel species isolated from a subtropical stream in China.</title>
        <authorList>
            <person name="Lu H."/>
        </authorList>
    </citation>
    <scope>NUCLEOTIDE SEQUENCE [LARGE SCALE GENOMIC DNA]</scope>
    <source>
        <strain evidence="1 2">FT25W</strain>
    </source>
</reference>
<dbReference type="Proteomes" id="UP000481037">
    <property type="component" value="Unassembled WGS sequence"/>
</dbReference>
<dbReference type="AlphaFoldDB" id="A0A6L5QKF5"/>
<sequence>MKSSKPPKQITWTVSLPEPEYDAMQTLRLELGESSGGKIKKSVLVRAACRMLMAQDRAAIANELSKIDAQ</sequence>
<organism evidence="1 2">
    <name type="scientific">Duganella alba</name>
    <dbReference type="NCBI Taxonomy" id="2666081"/>
    <lineage>
        <taxon>Bacteria</taxon>
        <taxon>Pseudomonadati</taxon>
        <taxon>Pseudomonadota</taxon>
        <taxon>Betaproteobacteria</taxon>
        <taxon>Burkholderiales</taxon>
        <taxon>Oxalobacteraceae</taxon>
        <taxon>Telluria group</taxon>
        <taxon>Duganella</taxon>
    </lineage>
</organism>
<proteinExistence type="predicted"/>
<comment type="caution">
    <text evidence="1">The sequence shown here is derived from an EMBL/GenBank/DDBJ whole genome shotgun (WGS) entry which is preliminary data.</text>
</comment>
<accession>A0A6L5QKF5</accession>
<dbReference type="EMBL" id="WKJM01000018">
    <property type="protein sequence ID" value="MRX10170.1"/>
    <property type="molecule type" value="Genomic_DNA"/>
</dbReference>
<gene>
    <name evidence="1" type="ORF">GJ697_20235</name>
</gene>
<keyword evidence="2" id="KW-1185">Reference proteome</keyword>
<protein>
    <submittedName>
        <fullName evidence="1">Uncharacterized protein</fullName>
    </submittedName>
</protein>
<evidence type="ECO:0000313" key="2">
    <source>
        <dbReference type="Proteomes" id="UP000481037"/>
    </source>
</evidence>
<name>A0A6L5QKF5_9BURK</name>
<dbReference type="RefSeq" id="WP_154364419.1">
    <property type="nucleotide sequence ID" value="NZ_WKJM01000018.1"/>
</dbReference>
<evidence type="ECO:0000313" key="1">
    <source>
        <dbReference type="EMBL" id="MRX10170.1"/>
    </source>
</evidence>